<dbReference type="RefSeq" id="WP_155703390.1">
    <property type="nucleotide sequence ID" value="NZ_CP034235.1"/>
</dbReference>
<gene>
    <name evidence="5" type="ORF">EHS13_27085</name>
</gene>
<name>A0A6B8RR09_9BACL</name>
<proteinExistence type="predicted"/>
<feature type="domain" description="HTH araC/xylS-type" evidence="4">
    <location>
        <begin position="187"/>
        <end position="284"/>
    </location>
</feature>
<keyword evidence="2" id="KW-0238">DNA-binding</keyword>
<sequence>MDIEQHDIVPYIRQADYAIRAPFWIGERNLLDYILFYVQEGLFEIQARGKLHVLKEGDFCLLQPGDIHTIKGINNTINPHIHLDFFYNPLRAKSFITLPGQLDMSPHLELIQPRLNDFTVFEIPITLQLSQPQKMRDLLFKTIELWQRQSYISQMQANQCVSEIILTVIKDYMKPQTTALVAKPILNWITSYISFYFSEPITIQDMAKRAGISPSRFQVVFKQAFGISPHQYLLRVRIDHAKELMKSFRSIQLVSEYCGFSDVHHFSNAFKKATGYSPAKYRDSIMEH</sequence>
<dbReference type="PROSITE" id="PS01124">
    <property type="entry name" value="HTH_ARAC_FAMILY_2"/>
    <property type="match status" value="1"/>
</dbReference>
<dbReference type="AlphaFoldDB" id="A0A6B8RR09"/>
<dbReference type="InterPro" id="IPR037923">
    <property type="entry name" value="HTH-like"/>
</dbReference>
<dbReference type="Proteomes" id="UP000426246">
    <property type="component" value="Chromosome"/>
</dbReference>
<evidence type="ECO:0000256" key="1">
    <source>
        <dbReference type="ARBA" id="ARBA00023015"/>
    </source>
</evidence>
<evidence type="ECO:0000313" key="6">
    <source>
        <dbReference type="Proteomes" id="UP000426246"/>
    </source>
</evidence>
<dbReference type="Pfam" id="PF02311">
    <property type="entry name" value="AraC_binding"/>
    <property type="match status" value="1"/>
</dbReference>
<evidence type="ECO:0000259" key="4">
    <source>
        <dbReference type="PROSITE" id="PS01124"/>
    </source>
</evidence>
<dbReference type="GO" id="GO:0043565">
    <property type="term" value="F:sequence-specific DNA binding"/>
    <property type="evidence" value="ECO:0007669"/>
    <property type="project" value="InterPro"/>
</dbReference>
<dbReference type="SUPFAM" id="SSF46689">
    <property type="entry name" value="Homeodomain-like"/>
    <property type="match status" value="2"/>
</dbReference>
<dbReference type="SMART" id="SM00342">
    <property type="entry name" value="HTH_ARAC"/>
    <property type="match status" value="1"/>
</dbReference>
<dbReference type="GO" id="GO:0003700">
    <property type="term" value="F:DNA-binding transcription factor activity"/>
    <property type="evidence" value="ECO:0007669"/>
    <property type="project" value="InterPro"/>
</dbReference>
<dbReference type="KEGG" id="ppsc:EHS13_27085"/>
<accession>A0A6B8RR09</accession>
<dbReference type="PANTHER" id="PTHR43280">
    <property type="entry name" value="ARAC-FAMILY TRANSCRIPTIONAL REGULATOR"/>
    <property type="match status" value="1"/>
</dbReference>
<evidence type="ECO:0000313" key="5">
    <source>
        <dbReference type="EMBL" id="QGQ98287.1"/>
    </source>
</evidence>
<dbReference type="Gene3D" id="2.60.120.10">
    <property type="entry name" value="Jelly Rolls"/>
    <property type="match status" value="1"/>
</dbReference>
<dbReference type="Pfam" id="PF12833">
    <property type="entry name" value="HTH_18"/>
    <property type="match status" value="1"/>
</dbReference>
<dbReference type="InterPro" id="IPR009057">
    <property type="entry name" value="Homeodomain-like_sf"/>
</dbReference>
<dbReference type="EMBL" id="CP034235">
    <property type="protein sequence ID" value="QGQ98287.1"/>
    <property type="molecule type" value="Genomic_DNA"/>
</dbReference>
<evidence type="ECO:0000256" key="3">
    <source>
        <dbReference type="ARBA" id="ARBA00023163"/>
    </source>
</evidence>
<dbReference type="Gene3D" id="1.10.10.60">
    <property type="entry name" value="Homeodomain-like"/>
    <property type="match status" value="2"/>
</dbReference>
<protein>
    <submittedName>
        <fullName evidence="5">AraC family transcriptional regulator</fullName>
    </submittedName>
</protein>
<dbReference type="PRINTS" id="PR00032">
    <property type="entry name" value="HTHARAC"/>
</dbReference>
<dbReference type="OrthoDB" id="249627at2"/>
<dbReference type="InterPro" id="IPR018060">
    <property type="entry name" value="HTH_AraC"/>
</dbReference>
<reference evidence="6" key="1">
    <citation type="submission" date="2018-11" db="EMBL/GenBank/DDBJ databases">
        <title>Complete genome sequence of Paenibacillus sp. ML311-T8.</title>
        <authorList>
            <person name="Nam Y.-D."/>
            <person name="Kang J."/>
            <person name="Chung W.-H."/>
            <person name="Park Y.S."/>
        </authorList>
    </citation>
    <scope>NUCLEOTIDE SEQUENCE [LARGE SCALE GENOMIC DNA]</scope>
    <source>
        <strain evidence="6">ML311-T8</strain>
    </source>
</reference>
<dbReference type="PANTHER" id="PTHR43280:SF2">
    <property type="entry name" value="HTH-TYPE TRANSCRIPTIONAL REGULATOR EXSA"/>
    <property type="match status" value="1"/>
</dbReference>
<keyword evidence="3" id="KW-0804">Transcription</keyword>
<dbReference type="InterPro" id="IPR003313">
    <property type="entry name" value="AraC-bd"/>
</dbReference>
<evidence type="ECO:0000256" key="2">
    <source>
        <dbReference type="ARBA" id="ARBA00023125"/>
    </source>
</evidence>
<dbReference type="InterPro" id="IPR020449">
    <property type="entry name" value="Tscrpt_reg_AraC-type_HTH"/>
</dbReference>
<keyword evidence="6" id="KW-1185">Reference proteome</keyword>
<organism evidence="5 6">
    <name type="scientific">Paenibacillus psychroresistens</name>
    <dbReference type="NCBI Taxonomy" id="1778678"/>
    <lineage>
        <taxon>Bacteria</taxon>
        <taxon>Bacillati</taxon>
        <taxon>Bacillota</taxon>
        <taxon>Bacilli</taxon>
        <taxon>Bacillales</taxon>
        <taxon>Paenibacillaceae</taxon>
        <taxon>Paenibacillus</taxon>
    </lineage>
</organism>
<keyword evidence="1" id="KW-0805">Transcription regulation</keyword>
<dbReference type="InterPro" id="IPR014710">
    <property type="entry name" value="RmlC-like_jellyroll"/>
</dbReference>
<dbReference type="SUPFAM" id="SSF51215">
    <property type="entry name" value="Regulatory protein AraC"/>
    <property type="match status" value="1"/>
</dbReference>